<evidence type="ECO:0000259" key="1">
    <source>
        <dbReference type="Pfam" id="PF00704"/>
    </source>
</evidence>
<comment type="caution">
    <text evidence="2">The sequence shown here is derived from an EMBL/GenBank/DDBJ whole genome shotgun (WGS) entry which is preliminary data.</text>
</comment>
<dbReference type="Pfam" id="PF00704">
    <property type="entry name" value="Glyco_hydro_18"/>
    <property type="match status" value="1"/>
</dbReference>
<dbReference type="OrthoDB" id="1633417at2"/>
<dbReference type="Proteomes" id="UP000075806">
    <property type="component" value="Unassembled WGS sequence"/>
</dbReference>
<organism evidence="2 3">
    <name type="scientific">Alkalihalobacillus trypoxylicola</name>
    <dbReference type="NCBI Taxonomy" id="519424"/>
    <lineage>
        <taxon>Bacteria</taxon>
        <taxon>Bacillati</taxon>
        <taxon>Bacillota</taxon>
        <taxon>Bacilli</taxon>
        <taxon>Bacillales</taxon>
        <taxon>Bacillaceae</taxon>
        <taxon>Alkalihalobacillus</taxon>
    </lineage>
</organism>
<accession>A0A162DGL6</accession>
<gene>
    <name evidence="2" type="ORF">AZF04_08605</name>
</gene>
<protein>
    <recommendedName>
        <fullName evidence="1">GH18 domain-containing protein</fullName>
    </recommendedName>
</protein>
<name>A0A162DGL6_9BACI</name>
<dbReference type="AlphaFoldDB" id="A0A162DGL6"/>
<evidence type="ECO:0000313" key="2">
    <source>
        <dbReference type="EMBL" id="KYG29567.1"/>
    </source>
</evidence>
<dbReference type="InterPro" id="IPR017853">
    <property type="entry name" value="GH"/>
</dbReference>
<reference evidence="2" key="1">
    <citation type="submission" date="2016-02" db="EMBL/GenBank/DDBJ databases">
        <title>Genome sequence of Bacillus trypoxylicola KCTC 13244(T).</title>
        <authorList>
            <person name="Jeong H."/>
            <person name="Park S.-H."/>
            <person name="Choi S.-K."/>
        </authorList>
    </citation>
    <scope>NUCLEOTIDE SEQUENCE [LARGE SCALE GENOMIC DNA]</scope>
    <source>
        <strain evidence="2">KCTC 13244</strain>
    </source>
</reference>
<dbReference type="PANTHER" id="PTHR46066">
    <property type="entry name" value="CHITINASE DOMAIN-CONTAINING PROTEIN 1 FAMILY MEMBER"/>
    <property type="match status" value="1"/>
</dbReference>
<dbReference type="InterPro" id="IPR029070">
    <property type="entry name" value="Chitinase_insertion_sf"/>
</dbReference>
<dbReference type="GO" id="GO:0005975">
    <property type="term" value="P:carbohydrate metabolic process"/>
    <property type="evidence" value="ECO:0007669"/>
    <property type="project" value="InterPro"/>
</dbReference>
<dbReference type="Gene3D" id="3.20.20.80">
    <property type="entry name" value="Glycosidases"/>
    <property type="match status" value="1"/>
</dbReference>
<dbReference type="SUPFAM" id="SSF51445">
    <property type="entry name" value="(Trans)glycosidases"/>
    <property type="match status" value="1"/>
</dbReference>
<feature type="domain" description="GH18" evidence="1">
    <location>
        <begin position="90"/>
        <end position="282"/>
    </location>
</feature>
<dbReference type="RefSeq" id="WP_061949363.1">
    <property type="nucleotide sequence ID" value="NZ_LTAO01000023.1"/>
</dbReference>
<dbReference type="EMBL" id="LTAO01000023">
    <property type="protein sequence ID" value="KYG29567.1"/>
    <property type="molecule type" value="Genomic_DNA"/>
</dbReference>
<keyword evidence="3" id="KW-1185">Reference proteome</keyword>
<dbReference type="InterPro" id="IPR001223">
    <property type="entry name" value="Glyco_hydro18_cat"/>
</dbReference>
<proteinExistence type="predicted"/>
<dbReference type="Gene3D" id="3.10.50.10">
    <property type="match status" value="1"/>
</dbReference>
<sequence length="318" mass="36639">MTTSLWVVDWQSEESLQDAETISHSLHNLILFGTYFDENGDFYQPDSAEEMVETVLTEKEHQSSVYLSFVNDQFMDDGTIIQKNPDLLVNILETDYSRKEHIEQILSFVHDKPIDGIEMDYEKIPTEYKTDFFLFTEELGQALQPLNLSLRVVLEPGFLPEENELQESIDYVVMAYNLYGFHSEPGPKASYEFLEVLSKRFPNDLGNIGMALATGGFSWQGDHVQALSEQDALALISKHELTPTRDPNSGAMTFTFIENHQLVEVWYADGITLKSWVEYLMELDDYRDFSFWRAGQLAESTLNHLANLNEDVMKEKRK</sequence>
<dbReference type="STRING" id="519424.AZF04_08605"/>
<dbReference type="PANTHER" id="PTHR46066:SF2">
    <property type="entry name" value="CHITINASE DOMAIN-CONTAINING PROTEIN 1"/>
    <property type="match status" value="1"/>
</dbReference>
<evidence type="ECO:0000313" key="3">
    <source>
        <dbReference type="Proteomes" id="UP000075806"/>
    </source>
</evidence>